<accession>A0A438BCI9</accession>
<dbReference type="Proteomes" id="UP000286208">
    <property type="component" value="Unassembled WGS sequence"/>
</dbReference>
<evidence type="ECO:0000259" key="9">
    <source>
        <dbReference type="PROSITE" id="PS51194"/>
    </source>
</evidence>
<organism evidence="11 12">
    <name type="scientific">Prescottella agglutinans</name>
    <dbReference type="NCBI Taxonomy" id="1644129"/>
    <lineage>
        <taxon>Bacteria</taxon>
        <taxon>Bacillati</taxon>
        <taxon>Actinomycetota</taxon>
        <taxon>Actinomycetes</taxon>
        <taxon>Mycobacteriales</taxon>
        <taxon>Nocardiaceae</taxon>
        <taxon>Prescottella</taxon>
    </lineage>
</organism>
<feature type="short sequence motif" description="Q motif" evidence="6">
    <location>
        <begin position="7"/>
        <end position="35"/>
    </location>
</feature>
<evidence type="ECO:0000256" key="4">
    <source>
        <dbReference type="ARBA" id="ARBA00022840"/>
    </source>
</evidence>
<dbReference type="PROSITE" id="PS51192">
    <property type="entry name" value="HELICASE_ATP_BIND_1"/>
    <property type="match status" value="1"/>
</dbReference>
<dbReference type="GO" id="GO:0016787">
    <property type="term" value="F:hydrolase activity"/>
    <property type="evidence" value="ECO:0007669"/>
    <property type="project" value="UniProtKB-KW"/>
</dbReference>
<evidence type="ECO:0000256" key="2">
    <source>
        <dbReference type="ARBA" id="ARBA00022801"/>
    </source>
</evidence>
<evidence type="ECO:0000256" key="1">
    <source>
        <dbReference type="ARBA" id="ARBA00022741"/>
    </source>
</evidence>
<dbReference type="InterPro" id="IPR044742">
    <property type="entry name" value="DEAD/DEAH_RhlB"/>
</dbReference>
<dbReference type="InterPro" id="IPR014014">
    <property type="entry name" value="RNA_helicase_DEAD_Q_motif"/>
</dbReference>
<evidence type="ECO:0000256" key="7">
    <source>
        <dbReference type="SAM" id="MobiDB-lite"/>
    </source>
</evidence>
<evidence type="ECO:0000259" key="10">
    <source>
        <dbReference type="PROSITE" id="PS51195"/>
    </source>
</evidence>
<sequence>MPDRPAATFAQLGLPTTLVHSLGREGISAPFPIQAATIPDILAGRDVLGRGPTGSGKTLAFGLPLLVRLKGGASRPSRPRAVVLAPTRELAAQIEKALDESALALGLRTATIVGGVPFKGQAVKLARTVDVVIATPGRLADHLAQGTITLDDVRVTTVDEADHMAELGFLPQVTEILDRTPAAAQRLLFSATLDGEVDTLVARYLHDPVTHATAEAVATVDTMEHHVLHVPRAIKYDTVARIAAREGRTLLFVRTKAGVDRLTDELRAAGVDAGALHGDKPQGHRTRVLTEFADGTLPVLVATDVAARGIHVDGISLVVHVDPPTEPKAYLHRAGRTARAGESGVVVTVVTEDERGPAEKVMRAAGVDAAALAVGGRDRGWIAVTGAREPSGTPVPERASTPPQAEPPRTQQSGGPGRTGGRGPGYRAQGDRRRSAGPGSGHGRRRRGGH</sequence>
<comment type="caution">
    <text evidence="11">The sequence shown here is derived from an EMBL/GenBank/DDBJ whole genome shotgun (WGS) entry which is preliminary data.</text>
</comment>
<evidence type="ECO:0000256" key="3">
    <source>
        <dbReference type="ARBA" id="ARBA00022806"/>
    </source>
</evidence>
<protein>
    <submittedName>
        <fullName evidence="11">DEAD/DEAH box helicase</fullName>
    </submittedName>
</protein>
<dbReference type="GO" id="GO:0005524">
    <property type="term" value="F:ATP binding"/>
    <property type="evidence" value="ECO:0007669"/>
    <property type="project" value="UniProtKB-KW"/>
</dbReference>
<dbReference type="InterPro" id="IPR011545">
    <property type="entry name" value="DEAD/DEAH_box_helicase_dom"/>
</dbReference>
<dbReference type="SMART" id="SM00490">
    <property type="entry name" value="HELICc"/>
    <property type="match status" value="1"/>
</dbReference>
<dbReference type="InterPro" id="IPR050079">
    <property type="entry name" value="DEAD_box_RNA_helicase"/>
</dbReference>
<evidence type="ECO:0000313" key="11">
    <source>
        <dbReference type="EMBL" id="RVW08694.1"/>
    </source>
</evidence>
<dbReference type="GO" id="GO:0005829">
    <property type="term" value="C:cytosol"/>
    <property type="evidence" value="ECO:0007669"/>
    <property type="project" value="TreeGrafter"/>
</dbReference>
<dbReference type="PROSITE" id="PS51195">
    <property type="entry name" value="Q_MOTIF"/>
    <property type="match status" value="1"/>
</dbReference>
<reference evidence="11 12" key="1">
    <citation type="submission" date="2018-11" db="EMBL/GenBank/DDBJ databases">
        <title>Rhodococcus spongicola sp. nov. and Rhodococcus xishaensis sp. nov. from marine sponges.</title>
        <authorList>
            <person name="Li L."/>
            <person name="Lin H.W."/>
        </authorList>
    </citation>
    <scope>NUCLEOTIDE SEQUENCE [LARGE SCALE GENOMIC DNA]</scope>
    <source>
        <strain evidence="11 12">CCTCC AB2014297</strain>
    </source>
</reference>
<comment type="similarity">
    <text evidence="5">Belongs to the DEAD box helicase family.</text>
</comment>
<dbReference type="CDD" id="cd00268">
    <property type="entry name" value="DEADc"/>
    <property type="match status" value="1"/>
</dbReference>
<dbReference type="InterPro" id="IPR027417">
    <property type="entry name" value="P-loop_NTPase"/>
</dbReference>
<feature type="region of interest" description="Disordered" evidence="7">
    <location>
        <begin position="386"/>
        <end position="450"/>
    </location>
</feature>
<keyword evidence="1" id="KW-0547">Nucleotide-binding</keyword>
<dbReference type="GO" id="GO:0003724">
    <property type="term" value="F:RNA helicase activity"/>
    <property type="evidence" value="ECO:0007669"/>
    <property type="project" value="InterPro"/>
</dbReference>
<evidence type="ECO:0000256" key="6">
    <source>
        <dbReference type="PROSITE-ProRule" id="PRU00552"/>
    </source>
</evidence>
<dbReference type="Pfam" id="PF00270">
    <property type="entry name" value="DEAD"/>
    <property type="match status" value="1"/>
</dbReference>
<keyword evidence="4" id="KW-0067">ATP-binding</keyword>
<evidence type="ECO:0000313" key="12">
    <source>
        <dbReference type="Proteomes" id="UP000286208"/>
    </source>
</evidence>
<dbReference type="Gene3D" id="3.40.50.300">
    <property type="entry name" value="P-loop containing nucleotide triphosphate hydrolases"/>
    <property type="match status" value="2"/>
</dbReference>
<dbReference type="OrthoDB" id="9805696at2"/>
<dbReference type="Pfam" id="PF00271">
    <property type="entry name" value="Helicase_C"/>
    <property type="match status" value="1"/>
</dbReference>
<feature type="domain" description="Helicase C-terminal" evidence="9">
    <location>
        <begin position="235"/>
        <end position="380"/>
    </location>
</feature>
<dbReference type="InterPro" id="IPR001650">
    <property type="entry name" value="Helicase_C-like"/>
</dbReference>
<dbReference type="EMBL" id="RKLP01000007">
    <property type="protein sequence ID" value="RVW08694.1"/>
    <property type="molecule type" value="Genomic_DNA"/>
</dbReference>
<dbReference type="RefSeq" id="WP_127916747.1">
    <property type="nucleotide sequence ID" value="NZ_RKLP01000007.1"/>
</dbReference>
<gene>
    <name evidence="11" type="ORF">EGT67_14265</name>
</gene>
<feature type="domain" description="DEAD-box RNA helicase Q" evidence="10">
    <location>
        <begin position="7"/>
        <end position="35"/>
    </location>
</feature>
<dbReference type="GO" id="GO:0003676">
    <property type="term" value="F:nucleic acid binding"/>
    <property type="evidence" value="ECO:0007669"/>
    <property type="project" value="InterPro"/>
</dbReference>
<keyword evidence="2" id="KW-0378">Hydrolase</keyword>
<dbReference type="SMART" id="SM00487">
    <property type="entry name" value="DEXDc"/>
    <property type="match status" value="1"/>
</dbReference>
<dbReference type="PANTHER" id="PTHR47959">
    <property type="entry name" value="ATP-DEPENDENT RNA HELICASE RHLE-RELATED"/>
    <property type="match status" value="1"/>
</dbReference>
<dbReference type="CDD" id="cd18787">
    <property type="entry name" value="SF2_C_DEAD"/>
    <property type="match status" value="1"/>
</dbReference>
<keyword evidence="3 11" id="KW-0347">Helicase</keyword>
<dbReference type="PROSITE" id="PS51194">
    <property type="entry name" value="HELICASE_CTER"/>
    <property type="match status" value="1"/>
</dbReference>
<dbReference type="PANTHER" id="PTHR47959:SF13">
    <property type="entry name" value="ATP-DEPENDENT RNA HELICASE RHLE"/>
    <property type="match status" value="1"/>
</dbReference>
<dbReference type="InterPro" id="IPR014001">
    <property type="entry name" value="Helicase_ATP-bd"/>
</dbReference>
<feature type="domain" description="Helicase ATP-binding" evidence="8">
    <location>
        <begin position="38"/>
        <end position="211"/>
    </location>
</feature>
<keyword evidence="12" id="KW-1185">Reference proteome</keyword>
<dbReference type="AlphaFoldDB" id="A0A438BCI9"/>
<evidence type="ECO:0000256" key="5">
    <source>
        <dbReference type="ARBA" id="ARBA00038437"/>
    </source>
</evidence>
<dbReference type="SUPFAM" id="SSF52540">
    <property type="entry name" value="P-loop containing nucleoside triphosphate hydrolases"/>
    <property type="match status" value="1"/>
</dbReference>
<name>A0A438BCI9_9NOCA</name>
<proteinExistence type="inferred from homology"/>
<feature type="compositionally biased region" description="Gly residues" evidence="7">
    <location>
        <begin position="414"/>
        <end position="424"/>
    </location>
</feature>
<evidence type="ECO:0000259" key="8">
    <source>
        <dbReference type="PROSITE" id="PS51192"/>
    </source>
</evidence>